<dbReference type="PANTHER" id="PTHR24567">
    <property type="entry name" value="CRP FAMILY TRANSCRIPTIONAL REGULATORY PROTEIN"/>
    <property type="match status" value="1"/>
</dbReference>
<organism evidence="7 8">
    <name type="scientific">Bdellovibrio bacteriovorus</name>
    <dbReference type="NCBI Taxonomy" id="959"/>
    <lineage>
        <taxon>Bacteria</taxon>
        <taxon>Pseudomonadati</taxon>
        <taxon>Bdellovibrionota</taxon>
        <taxon>Bdellovibrionia</taxon>
        <taxon>Bdellovibrionales</taxon>
        <taxon>Pseudobdellovibrionaceae</taxon>
        <taxon>Bdellovibrio</taxon>
    </lineage>
</organism>
<keyword evidence="2" id="KW-0238">DNA-binding</keyword>
<evidence type="ECO:0000313" key="7">
    <source>
        <dbReference type="EMBL" id="ASD64293.1"/>
    </source>
</evidence>
<proteinExistence type="predicted"/>
<reference evidence="7 8" key="1">
    <citation type="submission" date="2017-04" db="EMBL/GenBank/DDBJ databases">
        <title>Whole genome sequence of Bdellovibrio bacteriovorus strain SSB218315.</title>
        <authorList>
            <person name="Oyedara O."/>
            <person name="Rodriguez-Perez M.A."/>
        </authorList>
    </citation>
    <scope>NUCLEOTIDE SEQUENCE [LARGE SCALE GENOMIC DNA]</scope>
    <source>
        <strain evidence="7 8">SSB218315</strain>
    </source>
</reference>
<dbReference type="InterPro" id="IPR012318">
    <property type="entry name" value="HTH_CRP"/>
</dbReference>
<dbReference type="GO" id="GO:0003677">
    <property type="term" value="F:DNA binding"/>
    <property type="evidence" value="ECO:0007669"/>
    <property type="project" value="UniProtKB-KW"/>
</dbReference>
<dbReference type="SMART" id="SM00419">
    <property type="entry name" value="HTH_CRP"/>
    <property type="match status" value="1"/>
</dbReference>
<feature type="domain" description="HTH crp-type" evidence="6">
    <location>
        <begin position="128"/>
        <end position="192"/>
    </location>
</feature>
<dbReference type="AlphaFoldDB" id="A0A1Z3N9Y9"/>
<dbReference type="SUPFAM" id="SSF46785">
    <property type="entry name" value="Winged helix' DNA-binding domain"/>
    <property type="match status" value="1"/>
</dbReference>
<dbReference type="Gene3D" id="1.10.10.10">
    <property type="entry name" value="Winged helix-like DNA-binding domain superfamily/Winged helix DNA-binding domain"/>
    <property type="match status" value="1"/>
</dbReference>
<dbReference type="InterPro" id="IPR036390">
    <property type="entry name" value="WH_DNA-bd_sf"/>
</dbReference>
<dbReference type="EMBL" id="CP020946">
    <property type="protein sequence ID" value="ASD64293.1"/>
    <property type="molecule type" value="Genomic_DNA"/>
</dbReference>
<sequence>MEFKDLFSQAVAKNFRRGDVVYRAGETPQNIYFVESGLVGLGLWGESGKDHLVRLFREGQIFGHRSLFANEPYHATATVIDDSVLRVMSKNEMRQQMKGNCDLAEKLLETLAIELRRAEAKQLTLSEKDAPARIAEAVVYLKELHPEYSWTRQEIADFCGTTTPTVIRTLARFVEDGLIEQRGREIIILDKKKLLAQG</sequence>
<dbReference type="Proteomes" id="UP000197003">
    <property type="component" value="Chromosome"/>
</dbReference>
<accession>A0A1Z3N9Y9</accession>
<protein>
    <recommendedName>
        <fullName evidence="9">Crp/Fnr family transcriptional regulator</fullName>
    </recommendedName>
</protein>
<evidence type="ECO:0000256" key="4">
    <source>
        <dbReference type="SAM" id="Coils"/>
    </source>
</evidence>
<dbReference type="PROSITE" id="PS50042">
    <property type="entry name" value="CNMP_BINDING_3"/>
    <property type="match status" value="1"/>
</dbReference>
<dbReference type="Gene3D" id="2.60.120.10">
    <property type="entry name" value="Jelly Rolls"/>
    <property type="match status" value="1"/>
</dbReference>
<dbReference type="Pfam" id="PF13545">
    <property type="entry name" value="HTH_Crp_2"/>
    <property type="match status" value="1"/>
</dbReference>
<dbReference type="InterPro" id="IPR014710">
    <property type="entry name" value="RmlC-like_jellyroll"/>
</dbReference>
<dbReference type="PROSITE" id="PS51063">
    <property type="entry name" value="HTH_CRP_2"/>
    <property type="match status" value="1"/>
</dbReference>
<evidence type="ECO:0000256" key="1">
    <source>
        <dbReference type="ARBA" id="ARBA00023015"/>
    </source>
</evidence>
<evidence type="ECO:0008006" key="9">
    <source>
        <dbReference type="Google" id="ProtNLM"/>
    </source>
</evidence>
<dbReference type="InterPro" id="IPR050397">
    <property type="entry name" value="Env_Response_Regulators"/>
</dbReference>
<keyword evidence="4" id="KW-0175">Coiled coil</keyword>
<dbReference type="Pfam" id="PF00027">
    <property type="entry name" value="cNMP_binding"/>
    <property type="match status" value="1"/>
</dbReference>
<feature type="coiled-coil region" evidence="4">
    <location>
        <begin position="101"/>
        <end position="128"/>
    </location>
</feature>
<keyword evidence="3" id="KW-0804">Transcription</keyword>
<dbReference type="CDD" id="cd00038">
    <property type="entry name" value="CAP_ED"/>
    <property type="match status" value="1"/>
</dbReference>
<evidence type="ECO:0000259" key="5">
    <source>
        <dbReference type="PROSITE" id="PS50042"/>
    </source>
</evidence>
<dbReference type="InterPro" id="IPR018490">
    <property type="entry name" value="cNMP-bd_dom_sf"/>
</dbReference>
<gene>
    <name evidence="7" type="ORF">B9G79_12310</name>
</gene>
<keyword evidence="1" id="KW-0805">Transcription regulation</keyword>
<evidence type="ECO:0000313" key="8">
    <source>
        <dbReference type="Proteomes" id="UP000197003"/>
    </source>
</evidence>
<name>A0A1Z3N9Y9_BDEBC</name>
<dbReference type="RefSeq" id="WP_088565772.1">
    <property type="nucleotide sequence ID" value="NZ_CP020946.1"/>
</dbReference>
<dbReference type="OrthoDB" id="5293288at2"/>
<dbReference type="GO" id="GO:0005829">
    <property type="term" value="C:cytosol"/>
    <property type="evidence" value="ECO:0007669"/>
    <property type="project" value="TreeGrafter"/>
</dbReference>
<dbReference type="InterPro" id="IPR036388">
    <property type="entry name" value="WH-like_DNA-bd_sf"/>
</dbReference>
<dbReference type="InterPro" id="IPR000595">
    <property type="entry name" value="cNMP-bd_dom"/>
</dbReference>
<evidence type="ECO:0000259" key="6">
    <source>
        <dbReference type="PROSITE" id="PS51063"/>
    </source>
</evidence>
<feature type="domain" description="Cyclic nucleotide-binding" evidence="5">
    <location>
        <begin position="1"/>
        <end position="114"/>
    </location>
</feature>
<evidence type="ECO:0000256" key="3">
    <source>
        <dbReference type="ARBA" id="ARBA00023163"/>
    </source>
</evidence>
<dbReference type="SUPFAM" id="SSF51206">
    <property type="entry name" value="cAMP-binding domain-like"/>
    <property type="match status" value="1"/>
</dbReference>
<dbReference type="SMART" id="SM00100">
    <property type="entry name" value="cNMP"/>
    <property type="match status" value="1"/>
</dbReference>
<dbReference type="PANTHER" id="PTHR24567:SF74">
    <property type="entry name" value="HTH-TYPE TRANSCRIPTIONAL REGULATOR ARCR"/>
    <property type="match status" value="1"/>
</dbReference>
<evidence type="ECO:0000256" key="2">
    <source>
        <dbReference type="ARBA" id="ARBA00023125"/>
    </source>
</evidence>
<dbReference type="GO" id="GO:0003700">
    <property type="term" value="F:DNA-binding transcription factor activity"/>
    <property type="evidence" value="ECO:0007669"/>
    <property type="project" value="TreeGrafter"/>
</dbReference>